<dbReference type="PANTHER" id="PTHR47733">
    <property type="entry name" value="ATAXIN-7 LIKE PROTEIN 3B, ATXN7L3B"/>
    <property type="match status" value="1"/>
</dbReference>
<dbReference type="Ensembl" id="ENSSORT00005028404.1">
    <property type="protein sequence ID" value="ENSSORP00005027610.1"/>
    <property type="gene ID" value="ENSSORG00005013189.1"/>
</dbReference>
<dbReference type="GO" id="GO:0010468">
    <property type="term" value="P:regulation of gene expression"/>
    <property type="evidence" value="ECO:0007669"/>
    <property type="project" value="TreeGrafter"/>
</dbReference>
<evidence type="ECO:0000313" key="2">
    <source>
        <dbReference type="Proteomes" id="UP000472271"/>
    </source>
</evidence>
<dbReference type="InterPro" id="IPR042933">
    <property type="entry name" value="ATXN7L3B"/>
</dbReference>
<proteinExistence type="predicted"/>
<evidence type="ECO:0000313" key="1">
    <source>
        <dbReference type="Ensembl" id="ENSSORP00005027610.1"/>
    </source>
</evidence>
<dbReference type="AlphaFoldDB" id="A0A673ADH1"/>
<accession>A0A673ADH1</accession>
<dbReference type="PANTHER" id="PTHR47733:SF1">
    <property type="entry name" value="ATAXIN-7-LIKE PROTEIN 3B"/>
    <property type="match status" value="1"/>
</dbReference>
<reference evidence="1" key="3">
    <citation type="submission" date="2025-09" db="UniProtKB">
        <authorList>
            <consortium name="Ensembl"/>
        </authorList>
    </citation>
    <scope>IDENTIFICATION</scope>
</reference>
<sequence>MKDIFREIILLNSTRNHLSLCFIEILIFTLLLLVDDACLGLCFEVHRAVKQGYFFLDETDQESMKEFGWCHNFWFVLDKERNSRTPKTKSHKAVPEVLQLNVAILLWRGHTCSSRARSVCS</sequence>
<protein>
    <submittedName>
        <fullName evidence="1">Uncharacterized protein</fullName>
    </submittedName>
</protein>
<organism evidence="1 2">
    <name type="scientific">Sphaeramia orbicularis</name>
    <name type="common">orbiculate cardinalfish</name>
    <dbReference type="NCBI Taxonomy" id="375764"/>
    <lineage>
        <taxon>Eukaryota</taxon>
        <taxon>Metazoa</taxon>
        <taxon>Chordata</taxon>
        <taxon>Craniata</taxon>
        <taxon>Vertebrata</taxon>
        <taxon>Euteleostomi</taxon>
        <taxon>Actinopterygii</taxon>
        <taxon>Neopterygii</taxon>
        <taxon>Teleostei</taxon>
        <taxon>Neoteleostei</taxon>
        <taxon>Acanthomorphata</taxon>
        <taxon>Gobiaria</taxon>
        <taxon>Kurtiformes</taxon>
        <taxon>Apogonoidei</taxon>
        <taxon>Apogonidae</taxon>
        <taxon>Apogoninae</taxon>
        <taxon>Sphaeramia</taxon>
    </lineage>
</organism>
<dbReference type="Proteomes" id="UP000472271">
    <property type="component" value="Chromosome 8"/>
</dbReference>
<name>A0A673ADH1_9TELE</name>
<reference evidence="1" key="2">
    <citation type="submission" date="2025-08" db="UniProtKB">
        <authorList>
            <consortium name="Ensembl"/>
        </authorList>
    </citation>
    <scope>IDENTIFICATION</scope>
</reference>
<dbReference type="InParanoid" id="A0A673ADH1"/>
<reference evidence="1" key="1">
    <citation type="submission" date="2019-06" db="EMBL/GenBank/DDBJ databases">
        <authorList>
            <consortium name="Wellcome Sanger Institute Data Sharing"/>
        </authorList>
    </citation>
    <scope>NUCLEOTIDE SEQUENCE [LARGE SCALE GENOMIC DNA]</scope>
</reference>
<keyword evidence="2" id="KW-1185">Reference proteome</keyword>